<dbReference type="Proteomes" id="UP000054047">
    <property type="component" value="Unassembled WGS sequence"/>
</dbReference>
<evidence type="ECO:0000256" key="3">
    <source>
        <dbReference type="ARBA" id="ARBA00022806"/>
    </source>
</evidence>
<reference evidence="6 7" key="1">
    <citation type="submission" date="2013-12" db="EMBL/GenBank/DDBJ databases">
        <title>Draft genome of the parsitic nematode Ancylostoma duodenale.</title>
        <authorList>
            <person name="Mitreva M."/>
        </authorList>
    </citation>
    <scope>NUCLEOTIDE SEQUENCE [LARGE SCALE GENOMIC DNA]</scope>
    <source>
        <strain evidence="6 7">Zhejiang</strain>
    </source>
</reference>
<evidence type="ECO:0000313" key="6">
    <source>
        <dbReference type="EMBL" id="KIH68736.1"/>
    </source>
</evidence>
<keyword evidence="4" id="KW-0067">ATP-binding</keyword>
<sequence>MHIGETIRPDSTAALVINTVYGLAQLECLNRDEYRYGLDTDEVTTINVHGRAIQLTDDQRQALALGNGDFPVAGIKAAFGTGKTVVGASIAVRQAQRREQRVVVTASTKTAVAQFTDIILSLEDLRDVGVIRFVAETVAFDDIPRTPVDLHEILKQLGTLHGERMSEKQRAICRRFTSGRLRYETYKRDRSLQLTEREKTDFVLAEKDVSETLSDMLLICDEASQVPEPVFMAMASRLPLARHVYIGDTHQLEPYARCSRHANPAIFGARSVIDMLATARAVPLAPLVTTFRAHPALNELPNQLAYNSTLVSGVPSSERRMLLNIMHFSNPSVPFAFIDVRGTSVQSASHSHYNTMEASVCMDLVSNLLQRGISVASIAIVSFYKKQYRQLEDWATATGVNLSTVDSIQGREKDVVILLTTKTNSDPDASEFLDAPRRMNVALTQTNGKLSQVRQFS</sequence>
<dbReference type="InterPro" id="IPR050534">
    <property type="entry name" value="Coronavir_polyprotein_1ab"/>
</dbReference>
<dbReference type="InterPro" id="IPR047187">
    <property type="entry name" value="SF1_C_Upf1"/>
</dbReference>
<evidence type="ECO:0000256" key="4">
    <source>
        <dbReference type="ARBA" id="ARBA00022840"/>
    </source>
</evidence>
<name>A0A0C2HGJ1_9BILA</name>
<feature type="domain" description="DNA2/NAM7 helicase-like C-terminal" evidence="5">
    <location>
        <begin position="270"/>
        <end position="449"/>
    </location>
</feature>
<evidence type="ECO:0000313" key="7">
    <source>
        <dbReference type="Proteomes" id="UP000054047"/>
    </source>
</evidence>
<proteinExistence type="predicted"/>
<dbReference type="EMBL" id="KN726302">
    <property type="protein sequence ID" value="KIH68736.1"/>
    <property type="molecule type" value="Genomic_DNA"/>
</dbReference>
<organism evidence="6 7">
    <name type="scientific">Ancylostoma duodenale</name>
    <dbReference type="NCBI Taxonomy" id="51022"/>
    <lineage>
        <taxon>Eukaryota</taxon>
        <taxon>Metazoa</taxon>
        <taxon>Ecdysozoa</taxon>
        <taxon>Nematoda</taxon>
        <taxon>Chromadorea</taxon>
        <taxon>Rhabditida</taxon>
        <taxon>Rhabditina</taxon>
        <taxon>Rhabditomorpha</taxon>
        <taxon>Strongyloidea</taxon>
        <taxon>Ancylostomatidae</taxon>
        <taxon>Ancylostomatinae</taxon>
        <taxon>Ancylostoma</taxon>
    </lineage>
</organism>
<dbReference type="Gene3D" id="3.40.50.300">
    <property type="entry name" value="P-loop containing nucleotide triphosphate hydrolases"/>
    <property type="match status" value="2"/>
</dbReference>
<dbReference type="GO" id="GO:0005524">
    <property type="term" value="F:ATP binding"/>
    <property type="evidence" value="ECO:0007669"/>
    <property type="project" value="UniProtKB-KW"/>
</dbReference>
<dbReference type="GO" id="GO:0016787">
    <property type="term" value="F:hydrolase activity"/>
    <property type="evidence" value="ECO:0007669"/>
    <property type="project" value="UniProtKB-KW"/>
</dbReference>
<protein>
    <recommendedName>
        <fullName evidence="5">DNA2/NAM7 helicase-like C-terminal domain-containing protein</fullName>
    </recommendedName>
</protein>
<dbReference type="SUPFAM" id="SSF52540">
    <property type="entry name" value="P-loop containing nucleoside triphosphate hydrolases"/>
    <property type="match status" value="1"/>
</dbReference>
<dbReference type="InterPro" id="IPR027417">
    <property type="entry name" value="P-loop_NTPase"/>
</dbReference>
<dbReference type="CDD" id="cd18808">
    <property type="entry name" value="SF1_C_Upf1"/>
    <property type="match status" value="1"/>
</dbReference>
<dbReference type="AlphaFoldDB" id="A0A0C2HGJ1"/>
<keyword evidence="7" id="KW-1185">Reference proteome</keyword>
<dbReference type="PANTHER" id="PTHR43788">
    <property type="entry name" value="DNA2/NAM7 HELICASE FAMILY MEMBER"/>
    <property type="match status" value="1"/>
</dbReference>
<dbReference type="OrthoDB" id="5870259at2759"/>
<keyword evidence="1" id="KW-0547">Nucleotide-binding</keyword>
<evidence type="ECO:0000256" key="2">
    <source>
        <dbReference type="ARBA" id="ARBA00022801"/>
    </source>
</evidence>
<dbReference type="GO" id="GO:0043139">
    <property type="term" value="F:5'-3' DNA helicase activity"/>
    <property type="evidence" value="ECO:0007669"/>
    <property type="project" value="TreeGrafter"/>
</dbReference>
<keyword evidence="2" id="KW-0378">Hydrolase</keyword>
<accession>A0A0C2HGJ1</accession>
<gene>
    <name evidence="6" type="ORF">ANCDUO_00927</name>
</gene>
<keyword evidence="3" id="KW-0347">Helicase</keyword>
<dbReference type="InterPro" id="IPR041679">
    <property type="entry name" value="DNA2/NAM7-like_C"/>
</dbReference>
<dbReference type="Pfam" id="PF13087">
    <property type="entry name" value="AAA_12"/>
    <property type="match status" value="1"/>
</dbReference>
<dbReference type="PANTHER" id="PTHR43788:SF16">
    <property type="entry name" value="HELICASE WITH ZINC FINGER 2"/>
    <property type="match status" value="1"/>
</dbReference>
<dbReference type="Pfam" id="PF13245">
    <property type="entry name" value="AAA_19"/>
    <property type="match status" value="1"/>
</dbReference>
<evidence type="ECO:0000259" key="5">
    <source>
        <dbReference type="Pfam" id="PF13087"/>
    </source>
</evidence>
<evidence type="ECO:0000256" key="1">
    <source>
        <dbReference type="ARBA" id="ARBA00022741"/>
    </source>
</evidence>